<reference evidence="1" key="1">
    <citation type="submission" date="2020-10" db="EMBL/GenBank/DDBJ databases">
        <authorList>
            <person name="Gilroy R."/>
        </authorList>
    </citation>
    <scope>NUCLEOTIDE SEQUENCE</scope>
    <source>
        <strain evidence="1">C6-149</strain>
    </source>
</reference>
<dbReference type="AlphaFoldDB" id="A0A9D9H7T3"/>
<protein>
    <submittedName>
        <fullName evidence="1">Uncharacterized protein</fullName>
    </submittedName>
</protein>
<name>A0A9D9H7T3_9LACO</name>
<comment type="caution">
    <text evidence="1">The sequence shown here is derived from an EMBL/GenBank/DDBJ whole genome shotgun (WGS) entry which is preliminary data.</text>
</comment>
<organism evidence="1 2">
    <name type="scientific">Candidatus Gallilactobacillus intestinavium</name>
    <dbReference type="NCBI Taxonomy" id="2840838"/>
    <lineage>
        <taxon>Bacteria</taxon>
        <taxon>Bacillati</taxon>
        <taxon>Bacillota</taxon>
        <taxon>Bacilli</taxon>
        <taxon>Lactobacillales</taxon>
        <taxon>Lactobacillaceae</taxon>
        <taxon>Lactobacillaceae incertae sedis</taxon>
        <taxon>Candidatus Gallilactobacillus</taxon>
    </lineage>
</organism>
<dbReference type="EMBL" id="JADIMP010000049">
    <property type="protein sequence ID" value="MBO8441301.1"/>
    <property type="molecule type" value="Genomic_DNA"/>
</dbReference>
<evidence type="ECO:0000313" key="2">
    <source>
        <dbReference type="Proteomes" id="UP000823614"/>
    </source>
</evidence>
<sequence>MKKYIIYHNKYDQTTEKIILDQQNQFVYRLNIINKLNQLQLDLINPNNAIVASVKQLDKHIFCYSSNDYPPTKFKLTKYFTQLKPLNLKFRKLFFKDQLNTYCNNRKIAYSQFNQALNSNPHDQILIKSINSEIEIVILISELYNLTLTSKENQKEKDIVAALAN</sequence>
<proteinExistence type="predicted"/>
<accession>A0A9D9H7T3</accession>
<reference evidence="1" key="2">
    <citation type="journal article" date="2021" name="PeerJ">
        <title>Extensive microbial diversity within the chicken gut microbiome revealed by metagenomics and culture.</title>
        <authorList>
            <person name="Gilroy R."/>
            <person name="Ravi A."/>
            <person name="Getino M."/>
            <person name="Pursley I."/>
            <person name="Horton D.L."/>
            <person name="Alikhan N.F."/>
            <person name="Baker D."/>
            <person name="Gharbi K."/>
            <person name="Hall N."/>
            <person name="Watson M."/>
            <person name="Adriaenssens E.M."/>
            <person name="Foster-Nyarko E."/>
            <person name="Jarju S."/>
            <person name="Secka A."/>
            <person name="Antonio M."/>
            <person name="Oren A."/>
            <person name="Chaudhuri R.R."/>
            <person name="La Ragione R."/>
            <person name="Hildebrand F."/>
            <person name="Pallen M.J."/>
        </authorList>
    </citation>
    <scope>NUCLEOTIDE SEQUENCE</scope>
    <source>
        <strain evidence="1">C6-149</strain>
    </source>
</reference>
<evidence type="ECO:0000313" key="1">
    <source>
        <dbReference type="EMBL" id="MBO8441301.1"/>
    </source>
</evidence>
<gene>
    <name evidence="1" type="ORF">IAA89_02515</name>
</gene>
<dbReference type="Proteomes" id="UP000823614">
    <property type="component" value="Unassembled WGS sequence"/>
</dbReference>